<protein>
    <submittedName>
        <fullName evidence="10">Subtilisin-like protein</fullName>
    </submittedName>
</protein>
<accession>A0A1Y2CYV3</accession>
<dbReference type="CDD" id="cd00035">
    <property type="entry name" value="ChtBD1"/>
    <property type="match status" value="1"/>
</dbReference>
<keyword evidence="2 6" id="KW-0147">Chitin-binding</keyword>
<feature type="disulfide bond" evidence="6">
    <location>
        <begin position="592"/>
        <end position="604"/>
    </location>
</feature>
<keyword evidence="4 7" id="KW-0378">Hydrolase</keyword>
<dbReference type="InterPro" id="IPR036861">
    <property type="entry name" value="Endochitinase-like_sf"/>
</dbReference>
<name>A0A1Y2CYV3_9FUNG</name>
<evidence type="ECO:0000256" key="7">
    <source>
        <dbReference type="PROSITE-ProRule" id="PRU01240"/>
    </source>
</evidence>
<keyword evidence="6" id="KW-1015">Disulfide bond</keyword>
<feature type="active site" description="Charge relay system" evidence="7">
    <location>
        <position position="462"/>
    </location>
</feature>
<dbReference type="Gene3D" id="3.40.50.200">
    <property type="entry name" value="Peptidase S8/S53 domain"/>
    <property type="match status" value="1"/>
</dbReference>
<reference evidence="10 11" key="1">
    <citation type="submission" date="2016-08" db="EMBL/GenBank/DDBJ databases">
        <title>A Parts List for Fungal Cellulosomes Revealed by Comparative Genomics.</title>
        <authorList>
            <consortium name="DOE Joint Genome Institute"/>
            <person name="Haitjema C.H."/>
            <person name="Gilmore S.P."/>
            <person name="Henske J.K."/>
            <person name="Solomon K.V."/>
            <person name="De Groot R."/>
            <person name="Kuo A."/>
            <person name="Mondo S.J."/>
            <person name="Salamov A.A."/>
            <person name="Labutti K."/>
            <person name="Zhao Z."/>
            <person name="Chiniquy J."/>
            <person name="Barry K."/>
            <person name="Brewer H.M."/>
            <person name="Purvine S.O."/>
            <person name="Wright A.T."/>
            <person name="Boxma B."/>
            <person name="Van Alen T."/>
            <person name="Hackstein J.H."/>
            <person name="Baker S.E."/>
            <person name="Grigoriev I.V."/>
            <person name="O'Malley M.A."/>
        </authorList>
    </citation>
    <scope>NUCLEOTIDE SEQUENCE [LARGE SCALE GENOMIC DNA]</scope>
    <source>
        <strain evidence="10 11">G1</strain>
    </source>
</reference>
<evidence type="ECO:0000313" key="10">
    <source>
        <dbReference type="EMBL" id="ORY52222.1"/>
    </source>
</evidence>
<evidence type="ECO:0000256" key="4">
    <source>
        <dbReference type="ARBA" id="ARBA00022801"/>
    </source>
</evidence>
<feature type="active site" description="Charge relay system" evidence="7">
    <location>
        <position position="227"/>
    </location>
</feature>
<dbReference type="InterPro" id="IPR001002">
    <property type="entry name" value="Chitin-bd_1"/>
</dbReference>
<evidence type="ECO:0000256" key="3">
    <source>
        <dbReference type="ARBA" id="ARBA00022670"/>
    </source>
</evidence>
<dbReference type="GO" id="GO:0006508">
    <property type="term" value="P:proteolysis"/>
    <property type="evidence" value="ECO:0007669"/>
    <property type="project" value="UniProtKB-KW"/>
</dbReference>
<gene>
    <name evidence="10" type="ORF">LY90DRAFT_702708</name>
</gene>
<evidence type="ECO:0000256" key="5">
    <source>
        <dbReference type="ARBA" id="ARBA00022825"/>
    </source>
</evidence>
<dbReference type="PROSITE" id="PS00026">
    <property type="entry name" value="CHIT_BIND_I_1"/>
    <property type="match status" value="1"/>
</dbReference>
<dbReference type="PRINTS" id="PR00723">
    <property type="entry name" value="SUBTILISIN"/>
</dbReference>
<dbReference type="InterPro" id="IPR018371">
    <property type="entry name" value="Chitin-binding_1_CS"/>
</dbReference>
<evidence type="ECO:0000259" key="9">
    <source>
        <dbReference type="PROSITE" id="PS50941"/>
    </source>
</evidence>
<evidence type="ECO:0000256" key="1">
    <source>
        <dbReference type="ARBA" id="ARBA00011073"/>
    </source>
</evidence>
<dbReference type="InterPro" id="IPR050131">
    <property type="entry name" value="Peptidase_S8_subtilisin-like"/>
</dbReference>
<feature type="disulfide bond" evidence="6">
    <location>
        <begin position="597"/>
        <end position="611"/>
    </location>
</feature>
<dbReference type="Pfam" id="PF00082">
    <property type="entry name" value="Peptidase_S8"/>
    <property type="match status" value="1"/>
</dbReference>
<comment type="caution">
    <text evidence="6">Lacks conserved residue(s) required for the propagation of feature annotation.</text>
</comment>
<dbReference type="Gene3D" id="3.30.60.10">
    <property type="entry name" value="Endochitinase-like"/>
    <property type="match status" value="1"/>
</dbReference>
<dbReference type="PROSITE" id="PS00138">
    <property type="entry name" value="SUBTILASE_SER"/>
    <property type="match status" value="1"/>
</dbReference>
<dbReference type="PANTHER" id="PTHR43806:SF11">
    <property type="entry name" value="CEREVISIN-RELATED"/>
    <property type="match status" value="1"/>
</dbReference>
<feature type="signal peptide" evidence="8">
    <location>
        <begin position="1"/>
        <end position="23"/>
    </location>
</feature>
<organism evidence="10 11">
    <name type="scientific">Neocallimastix californiae</name>
    <dbReference type="NCBI Taxonomy" id="1754190"/>
    <lineage>
        <taxon>Eukaryota</taxon>
        <taxon>Fungi</taxon>
        <taxon>Fungi incertae sedis</taxon>
        <taxon>Chytridiomycota</taxon>
        <taxon>Chytridiomycota incertae sedis</taxon>
        <taxon>Neocallimastigomycetes</taxon>
        <taxon>Neocallimastigales</taxon>
        <taxon>Neocallimastigaceae</taxon>
        <taxon>Neocallimastix</taxon>
    </lineage>
</organism>
<dbReference type="GO" id="GO:0004252">
    <property type="term" value="F:serine-type endopeptidase activity"/>
    <property type="evidence" value="ECO:0007669"/>
    <property type="project" value="UniProtKB-UniRule"/>
</dbReference>
<dbReference type="Proteomes" id="UP000193920">
    <property type="component" value="Unassembled WGS sequence"/>
</dbReference>
<keyword evidence="3 7" id="KW-0645">Protease</keyword>
<sequence>MSKIILLYLLLSIISLLINTIYAKSIKIEEYEEVEFLYKNKNGDGYYMVFVNTTVSNNSHHKRSKESEILSSVINEIQELIFDNKDTYENITQFEAIENNEKENLEKRETKYLVDYGDSNYVYPISSIKDRTVLYAYLSDVLVEKVENISKVTSCVPNYNFEYDSYYNLDEIKKESKWKDIDIRYNTDLHLSLLSQGKYDENLVHIYDTNYYFPKTAGEGINMIFIDSGFNFMSYDFSNTDQRSIKCVFNVTNAKIAPVDNEKYCFSSVTPNDHGTRVSDCAAGYDHGVANKANILGVLLDNCSTANVIAALQYVLDNLIVPHKTVINCSFGIPSSKNDISEDIYHLNDIINKITEKGGIVFVSAGNEGYNVNDDINNFITFPCAFENTICVGGIDNYDLESVNFSLANYRRTNYIGSSAIYKRFKYSNYGKEVNIYAPFFVRVAFLDSNYNYFDGIDGGTSYSSPIVAGIAATIMSENPDIQFNTKKMATYLERIGEKNVIAYIDKKYPNVFANNGKHVVYSYDSLYNGCGPHVGNQVCPPNKCCSANHQCTDDQNVCRSDKGCQVIFSLDTCQNIKSPVEGKCGNGFGNCPLGYCCSAEGTCGQSSDYCGVGCQINYGSCY</sequence>
<dbReference type="STRING" id="1754190.A0A1Y2CYV3"/>
<dbReference type="PROSITE" id="PS50941">
    <property type="entry name" value="CHIT_BIND_I_2"/>
    <property type="match status" value="1"/>
</dbReference>
<dbReference type="CDD" id="cd11618">
    <property type="entry name" value="ChtBD1_1"/>
    <property type="match status" value="1"/>
</dbReference>
<dbReference type="InterPro" id="IPR036852">
    <property type="entry name" value="Peptidase_S8/S53_dom_sf"/>
</dbReference>
<dbReference type="SUPFAM" id="SSF57016">
    <property type="entry name" value="Plant lectins/antimicrobial peptides"/>
    <property type="match status" value="1"/>
</dbReference>
<dbReference type="PANTHER" id="PTHR43806">
    <property type="entry name" value="PEPTIDASE S8"/>
    <property type="match status" value="1"/>
</dbReference>
<feature type="active site" description="Charge relay system" evidence="7">
    <location>
        <position position="274"/>
    </location>
</feature>
<dbReference type="PROSITE" id="PS51892">
    <property type="entry name" value="SUBTILASE"/>
    <property type="match status" value="1"/>
</dbReference>
<keyword evidence="5 7" id="KW-0720">Serine protease</keyword>
<feature type="chain" id="PRO_5012417876" evidence="8">
    <location>
        <begin position="24"/>
        <end position="623"/>
    </location>
</feature>
<comment type="similarity">
    <text evidence="1 7">Belongs to the peptidase S8 family.</text>
</comment>
<feature type="domain" description="Chitin-binding type-1" evidence="9">
    <location>
        <begin position="582"/>
        <end position="623"/>
    </location>
</feature>
<keyword evidence="8" id="KW-0732">Signal</keyword>
<dbReference type="GO" id="GO:0008061">
    <property type="term" value="F:chitin binding"/>
    <property type="evidence" value="ECO:0007669"/>
    <property type="project" value="UniProtKB-UniRule"/>
</dbReference>
<dbReference type="EMBL" id="MCOG01000093">
    <property type="protein sequence ID" value="ORY52222.1"/>
    <property type="molecule type" value="Genomic_DNA"/>
</dbReference>
<dbReference type="InterPro" id="IPR015500">
    <property type="entry name" value="Peptidase_S8_subtilisin-rel"/>
</dbReference>
<keyword evidence="11" id="KW-1185">Reference proteome</keyword>
<evidence type="ECO:0000256" key="6">
    <source>
        <dbReference type="PROSITE-ProRule" id="PRU00261"/>
    </source>
</evidence>
<comment type="caution">
    <text evidence="10">The sequence shown here is derived from an EMBL/GenBank/DDBJ whole genome shotgun (WGS) entry which is preliminary data.</text>
</comment>
<evidence type="ECO:0000313" key="11">
    <source>
        <dbReference type="Proteomes" id="UP000193920"/>
    </source>
</evidence>
<dbReference type="InterPro" id="IPR023828">
    <property type="entry name" value="Peptidase_S8_Ser-AS"/>
</dbReference>
<evidence type="ECO:0000256" key="2">
    <source>
        <dbReference type="ARBA" id="ARBA00022669"/>
    </source>
</evidence>
<dbReference type="SUPFAM" id="SSF52743">
    <property type="entry name" value="Subtilisin-like"/>
    <property type="match status" value="1"/>
</dbReference>
<dbReference type="OrthoDB" id="2139884at2759"/>
<proteinExistence type="inferred from homology"/>
<dbReference type="InterPro" id="IPR000209">
    <property type="entry name" value="Peptidase_S8/S53_dom"/>
</dbReference>
<evidence type="ECO:0000256" key="8">
    <source>
        <dbReference type="SAM" id="SignalP"/>
    </source>
</evidence>
<dbReference type="AlphaFoldDB" id="A0A1Y2CYV3"/>